<comment type="caution">
    <text evidence="6">The sequence shown here is derived from an EMBL/GenBank/DDBJ whole genome shotgun (WGS) entry which is preliminary data.</text>
</comment>
<evidence type="ECO:0000256" key="2">
    <source>
        <dbReference type="ARBA" id="ARBA00022525"/>
    </source>
</evidence>
<keyword evidence="2" id="KW-0964">Secreted</keyword>
<feature type="region of interest" description="Disordered" evidence="4">
    <location>
        <begin position="75"/>
        <end position="99"/>
    </location>
</feature>
<dbReference type="PANTHER" id="PTHR33599:SF20">
    <property type="entry name" value="PROTEIN IDA"/>
    <property type="match status" value="1"/>
</dbReference>
<keyword evidence="3 5" id="KW-0732">Signal</keyword>
<accession>A0AAV5M4B8</accession>
<gene>
    <name evidence="6" type="ORF">SLEP1_g51130</name>
</gene>
<evidence type="ECO:0000256" key="4">
    <source>
        <dbReference type="SAM" id="MobiDB-lite"/>
    </source>
</evidence>
<sequence length="99" mass="10888">MAPNSSSSSKFKQSSWNFGVLFIILLLASPSCATRPGVTMNLGDEVFINLESIGAHKTEQKTSFEYRGHFFNFFPKGDPIPPSGPSKRHNEESDSVPPN</sequence>
<evidence type="ECO:0000256" key="1">
    <source>
        <dbReference type="ARBA" id="ARBA00004239"/>
    </source>
</evidence>
<evidence type="ECO:0000313" key="7">
    <source>
        <dbReference type="Proteomes" id="UP001054252"/>
    </source>
</evidence>
<comment type="subcellular location">
    <subcellularLocation>
        <location evidence="1">Secreted</location>
        <location evidence="1">Extracellular space</location>
    </subcellularLocation>
</comment>
<evidence type="ECO:0000313" key="6">
    <source>
        <dbReference type="EMBL" id="GKV43884.1"/>
    </source>
</evidence>
<organism evidence="6 7">
    <name type="scientific">Rubroshorea leprosula</name>
    <dbReference type="NCBI Taxonomy" id="152421"/>
    <lineage>
        <taxon>Eukaryota</taxon>
        <taxon>Viridiplantae</taxon>
        <taxon>Streptophyta</taxon>
        <taxon>Embryophyta</taxon>
        <taxon>Tracheophyta</taxon>
        <taxon>Spermatophyta</taxon>
        <taxon>Magnoliopsida</taxon>
        <taxon>eudicotyledons</taxon>
        <taxon>Gunneridae</taxon>
        <taxon>Pentapetalae</taxon>
        <taxon>rosids</taxon>
        <taxon>malvids</taxon>
        <taxon>Malvales</taxon>
        <taxon>Dipterocarpaceae</taxon>
        <taxon>Rubroshorea</taxon>
    </lineage>
</organism>
<dbReference type="GO" id="GO:0005576">
    <property type="term" value="C:extracellular region"/>
    <property type="evidence" value="ECO:0007669"/>
    <property type="project" value="UniProtKB-SubCell"/>
</dbReference>
<evidence type="ECO:0000256" key="3">
    <source>
        <dbReference type="ARBA" id="ARBA00022729"/>
    </source>
</evidence>
<feature type="chain" id="PRO_5043753006" evidence="5">
    <location>
        <begin position="34"/>
        <end position="99"/>
    </location>
</feature>
<protein>
    <submittedName>
        <fullName evidence="6">Uncharacterized protein</fullName>
    </submittedName>
</protein>
<feature type="signal peptide" evidence="5">
    <location>
        <begin position="1"/>
        <end position="33"/>
    </location>
</feature>
<dbReference type="Proteomes" id="UP001054252">
    <property type="component" value="Unassembled WGS sequence"/>
</dbReference>
<proteinExistence type="predicted"/>
<dbReference type="InterPro" id="IPR039639">
    <property type="entry name" value="IDA-like"/>
</dbReference>
<dbReference type="GO" id="GO:0010227">
    <property type="term" value="P:floral organ abscission"/>
    <property type="evidence" value="ECO:0007669"/>
    <property type="project" value="InterPro"/>
</dbReference>
<name>A0AAV5M4B8_9ROSI</name>
<evidence type="ECO:0000256" key="5">
    <source>
        <dbReference type="SAM" id="SignalP"/>
    </source>
</evidence>
<keyword evidence="7" id="KW-1185">Reference proteome</keyword>
<dbReference type="EMBL" id="BPVZ01000174">
    <property type="protein sequence ID" value="GKV43884.1"/>
    <property type="molecule type" value="Genomic_DNA"/>
</dbReference>
<dbReference type="AlphaFoldDB" id="A0AAV5M4B8"/>
<dbReference type="PANTHER" id="PTHR33599">
    <property type="entry name" value="PROTEIN IDA-LIKE 5"/>
    <property type="match status" value="1"/>
</dbReference>
<reference evidence="6 7" key="1">
    <citation type="journal article" date="2021" name="Commun. Biol.">
        <title>The genome of Shorea leprosula (Dipterocarpaceae) highlights the ecological relevance of drought in aseasonal tropical rainforests.</title>
        <authorList>
            <person name="Ng K.K.S."/>
            <person name="Kobayashi M.J."/>
            <person name="Fawcett J.A."/>
            <person name="Hatakeyama M."/>
            <person name="Paape T."/>
            <person name="Ng C.H."/>
            <person name="Ang C.C."/>
            <person name="Tnah L.H."/>
            <person name="Lee C.T."/>
            <person name="Nishiyama T."/>
            <person name="Sese J."/>
            <person name="O'Brien M.J."/>
            <person name="Copetti D."/>
            <person name="Mohd Noor M.I."/>
            <person name="Ong R.C."/>
            <person name="Putra M."/>
            <person name="Sireger I.Z."/>
            <person name="Indrioko S."/>
            <person name="Kosugi Y."/>
            <person name="Izuno A."/>
            <person name="Isagi Y."/>
            <person name="Lee S.L."/>
            <person name="Shimizu K.K."/>
        </authorList>
    </citation>
    <scope>NUCLEOTIDE SEQUENCE [LARGE SCALE GENOMIC DNA]</scope>
    <source>
        <strain evidence="6">214</strain>
    </source>
</reference>